<organism evidence="1 2">
    <name type="scientific">Diplocloster modestus</name>
    <dbReference type="NCBI Taxonomy" id="2850322"/>
    <lineage>
        <taxon>Bacteria</taxon>
        <taxon>Bacillati</taxon>
        <taxon>Bacillota</taxon>
        <taxon>Clostridia</taxon>
        <taxon>Lachnospirales</taxon>
        <taxon>Lachnospiraceae</taxon>
        <taxon>Diplocloster</taxon>
    </lineage>
</organism>
<accession>A0ABS6K908</accession>
<reference evidence="1 2" key="1">
    <citation type="submission" date="2021-06" db="EMBL/GenBank/DDBJ databases">
        <title>Description of novel taxa of the family Lachnospiraceae.</title>
        <authorList>
            <person name="Chaplin A.V."/>
            <person name="Sokolova S.R."/>
            <person name="Pikina A.P."/>
            <person name="Korzhanova M."/>
            <person name="Belova V."/>
            <person name="Korostin D."/>
            <person name="Efimov B.A."/>
        </authorList>
    </citation>
    <scope>NUCLEOTIDE SEQUENCE [LARGE SCALE GENOMIC DNA]</scope>
    <source>
        <strain evidence="1 2">ASD4241</strain>
    </source>
</reference>
<dbReference type="Proteomes" id="UP001314681">
    <property type="component" value="Unassembled WGS sequence"/>
</dbReference>
<comment type="caution">
    <text evidence="1">The sequence shown here is derived from an EMBL/GenBank/DDBJ whole genome shotgun (WGS) entry which is preliminary data.</text>
</comment>
<keyword evidence="2" id="KW-1185">Reference proteome</keyword>
<sequence>MVRKDHTIIDRTECRDSIGSGGPSHIKEILQQFRNPGKEYYARPFWAWNGKLEEQELLRQIDIMREMDRYLF</sequence>
<name>A0ABS6K908_9FIRM</name>
<protein>
    <submittedName>
        <fullName evidence="1">Uncharacterized protein</fullName>
    </submittedName>
</protein>
<dbReference type="RefSeq" id="WP_158355195.1">
    <property type="nucleotide sequence ID" value="NZ_JAHQCX010000008.1"/>
</dbReference>
<dbReference type="EMBL" id="JAHQCX010000008">
    <property type="protein sequence ID" value="MBU9726991.1"/>
    <property type="molecule type" value="Genomic_DNA"/>
</dbReference>
<evidence type="ECO:0000313" key="2">
    <source>
        <dbReference type="Proteomes" id="UP001314681"/>
    </source>
</evidence>
<gene>
    <name evidence="1" type="ORF">KTH90_13290</name>
</gene>
<evidence type="ECO:0000313" key="1">
    <source>
        <dbReference type="EMBL" id="MBU9726991.1"/>
    </source>
</evidence>
<proteinExistence type="predicted"/>